<sequence length="170" mass="18794">MMISKPHQQNGFTLIELMIVIAIIGVLAAIALPMYQDYVTKAQITRVYYEVSSIRSIVEDIVGNGNTPSINPQDHAGTRSDGKGGKFIYIGIHGDNPQSNLMEIATVDIKTDNNSHLDIVAVFGKESYKGLTGLKLIMRRTPDNWQCMIDKRAVAAWKDKFLPANCTTLP</sequence>
<keyword evidence="3" id="KW-1015">Disulfide bond</keyword>
<dbReference type="Pfam" id="PF00114">
    <property type="entry name" value="Pilin"/>
    <property type="match status" value="1"/>
</dbReference>
<dbReference type="OrthoDB" id="8605874at2"/>
<keyword evidence="2" id="KW-0488">Methylation</keyword>
<keyword evidence="4" id="KW-0812">Transmembrane</keyword>
<dbReference type="InterPro" id="IPR012902">
    <property type="entry name" value="N_methyl_site"/>
</dbReference>
<dbReference type="GO" id="GO:0009289">
    <property type="term" value="C:pilus"/>
    <property type="evidence" value="ECO:0007669"/>
    <property type="project" value="InterPro"/>
</dbReference>
<evidence type="ECO:0000313" key="5">
    <source>
        <dbReference type="EMBL" id="SOD69050.1"/>
    </source>
</evidence>
<dbReference type="InterPro" id="IPR001082">
    <property type="entry name" value="Pilin"/>
</dbReference>
<dbReference type="InterPro" id="IPR045584">
    <property type="entry name" value="Pilin-like"/>
</dbReference>
<name>A0A286EDS2_9NEIS</name>
<dbReference type="Proteomes" id="UP000219669">
    <property type="component" value="Unassembled WGS sequence"/>
</dbReference>
<keyword evidence="4" id="KW-0472">Membrane</keyword>
<dbReference type="PANTHER" id="PTHR30093:SF34">
    <property type="entry name" value="PREPILIN PEPTIDASE-DEPENDENT PROTEIN D"/>
    <property type="match status" value="1"/>
</dbReference>
<proteinExistence type="inferred from homology"/>
<keyword evidence="4" id="KW-1133">Transmembrane helix</keyword>
<dbReference type="PANTHER" id="PTHR30093">
    <property type="entry name" value="GENERAL SECRETION PATHWAY PROTEIN G"/>
    <property type="match status" value="1"/>
</dbReference>
<organism evidence="5 6">
    <name type="scientific">Alysiella filiformis DSM 16848</name>
    <dbReference type="NCBI Taxonomy" id="1120981"/>
    <lineage>
        <taxon>Bacteria</taxon>
        <taxon>Pseudomonadati</taxon>
        <taxon>Pseudomonadota</taxon>
        <taxon>Betaproteobacteria</taxon>
        <taxon>Neisseriales</taxon>
        <taxon>Neisseriaceae</taxon>
        <taxon>Alysiella</taxon>
    </lineage>
</organism>
<feature type="transmembrane region" description="Helical" evidence="4">
    <location>
        <begin position="12"/>
        <end position="35"/>
    </location>
</feature>
<accession>A0A286EDS2</accession>
<gene>
    <name evidence="5" type="ORF">SAMN02746062_01504</name>
</gene>
<evidence type="ECO:0000256" key="1">
    <source>
        <dbReference type="ARBA" id="ARBA00005233"/>
    </source>
</evidence>
<evidence type="ECO:0000256" key="3">
    <source>
        <dbReference type="ARBA" id="ARBA00023157"/>
    </source>
</evidence>
<dbReference type="AlphaFoldDB" id="A0A286EDS2"/>
<evidence type="ECO:0000256" key="2">
    <source>
        <dbReference type="ARBA" id="ARBA00022481"/>
    </source>
</evidence>
<dbReference type="Gene3D" id="3.30.700.10">
    <property type="entry name" value="Glycoprotein, Type 4 Pilin"/>
    <property type="match status" value="1"/>
</dbReference>
<evidence type="ECO:0000313" key="6">
    <source>
        <dbReference type="Proteomes" id="UP000219669"/>
    </source>
</evidence>
<dbReference type="Pfam" id="PF07963">
    <property type="entry name" value="N_methyl"/>
    <property type="match status" value="1"/>
</dbReference>
<dbReference type="EMBL" id="OCNF01000012">
    <property type="protein sequence ID" value="SOD69050.1"/>
    <property type="molecule type" value="Genomic_DNA"/>
</dbReference>
<protein>
    <submittedName>
        <fullName evidence="5">Type IV pilus assembly protein PilA</fullName>
    </submittedName>
</protein>
<reference evidence="5 6" key="1">
    <citation type="submission" date="2017-09" db="EMBL/GenBank/DDBJ databases">
        <authorList>
            <person name="Ehlers B."/>
            <person name="Leendertz F.H."/>
        </authorList>
    </citation>
    <scope>NUCLEOTIDE SEQUENCE [LARGE SCALE GENOMIC DNA]</scope>
    <source>
        <strain evidence="5 6">DSM 16848</strain>
    </source>
</reference>
<dbReference type="SUPFAM" id="SSF54523">
    <property type="entry name" value="Pili subunits"/>
    <property type="match status" value="1"/>
</dbReference>
<comment type="similarity">
    <text evidence="1">Belongs to the N-Me-Phe pilin family.</text>
</comment>
<dbReference type="GO" id="GO:0007155">
    <property type="term" value="P:cell adhesion"/>
    <property type="evidence" value="ECO:0007669"/>
    <property type="project" value="InterPro"/>
</dbReference>
<evidence type="ECO:0000256" key="4">
    <source>
        <dbReference type="SAM" id="Phobius"/>
    </source>
</evidence>
<keyword evidence="6" id="KW-1185">Reference proteome</keyword>
<dbReference type="NCBIfam" id="TIGR02532">
    <property type="entry name" value="IV_pilin_GFxxxE"/>
    <property type="match status" value="1"/>
</dbReference>